<dbReference type="Gene3D" id="3.40.50.150">
    <property type="entry name" value="Vaccinia Virus protein VP39"/>
    <property type="match status" value="1"/>
</dbReference>
<dbReference type="GO" id="GO:0032259">
    <property type="term" value="P:methylation"/>
    <property type="evidence" value="ECO:0007669"/>
    <property type="project" value="UniProtKB-KW"/>
</dbReference>
<dbReference type="AlphaFoldDB" id="A0A1C5HLK0"/>
<accession>A0A1C5HLK0</accession>
<feature type="domain" description="O-methyltransferase C-terminal" evidence="5">
    <location>
        <begin position="140"/>
        <end position="351"/>
    </location>
</feature>
<organism evidence="6 7">
    <name type="scientific">Micromonospora rifamycinica</name>
    <dbReference type="NCBI Taxonomy" id="291594"/>
    <lineage>
        <taxon>Bacteria</taxon>
        <taxon>Bacillati</taxon>
        <taxon>Actinomycetota</taxon>
        <taxon>Actinomycetes</taxon>
        <taxon>Micromonosporales</taxon>
        <taxon>Micromonosporaceae</taxon>
        <taxon>Micromonospora</taxon>
    </lineage>
</organism>
<dbReference type="InterPro" id="IPR001077">
    <property type="entry name" value="COMT_C"/>
</dbReference>
<reference evidence="7" key="1">
    <citation type="submission" date="2016-06" db="EMBL/GenBank/DDBJ databases">
        <authorList>
            <person name="Varghese N."/>
            <person name="Submissions Spin"/>
        </authorList>
    </citation>
    <scope>NUCLEOTIDE SEQUENCE [LARGE SCALE GENOMIC DNA]</scope>
    <source>
        <strain evidence="7">DSM 44983</strain>
    </source>
</reference>
<dbReference type="EMBL" id="LT607752">
    <property type="protein sequence ID" value="SCG46892.1"/>
    <property type="molecule type" value="Genomic_DNA"/>
</dbReference>
<feature type="compositionally biased region" description="Basic and acidic residues" evidence="4">
    <location>
        <begin position="7"/>
        <end position="17"/>
    </location>
</feature>
<sequence>MTPSQHEVPEPLSDRSRNPVPPRHGPRPGRDGDYFRKRLLNVLCATWTAQACSVFALLGLPDRIAGGTTGGAELAAAAGLDPVALRRLLAALADAGVLRQTGPDHFELTGMGGYLRSDVPGSVRDTAVLYGQEVFTSFAGLLETVRTGRPAFTERFGEPFYQYLDGHPAVAATFHGAMSAVPEPPPPPPGLFDGVRTVVDVGGGDGGLLVGVLADCPHRRGVLVEQAEAAARGRERLAAAGVLDRVDVVVGSFFDHVPPGGDLYVLRRVLHNWDDGNAARVLARVRAAMPADARLLVLEELLPARPEQSGAGAGAWAAPRNRIVDLLMLVLMEGRDRTAEEYGRLLADADFTVTGVTGGAIEAVPA</sequence>
<evidence type="ECO:0000313" key="7">
    <source>
        <dbReference type="Proteomes" id="UP000198226"/>
    </source>
</evidence>
<evidence type="ECO:0000313" key="6">
    <source>
        <dbReference type="EMBL" id="SCG46892.1"/>
    </source>
</evidence>
<dbReference type="PROSITE" id="PS51683">
    <property type="entry name" value="SAM_OMT_II"/>
    <property type="match status" value="1"/>
</dbReference>
<keyword evidence="3" id="KW-0949">S-adenosyl-L-methionine</keyword>
<dbReference type="Gene3D" id="1.10.10.10">
    <property type="entry name" value="Winged helix-like DNA-binding domain superfamily/Winged helix DNA-binding domain"/>
    <property type="match status" value="1"/>
</dbReference>
<proteinExistence type="predicted"/>
<dbReference type="GO" id="GO:0008171">
    <property type="term" value="F:O-methyltransferase activity"/>
    <property type="evidence" value="ECO:0007669"/>
    <property type="project" value="InterPro"/>
</dbReference>
<dbReference type="SUPFAM" id="SSF46785">
    <property type="entry name" value="Winged helix' DNA-binding domain"/>
    <property type="match status" value="1"/>
</dbReference>
<dbReference type="Proteomes" id="UP000198226">
    <property type="component" value="Chromosome I"/>
</dbReference>
<name>A0A1C5HLK0_9ACTN</name>
<dbReference type="InterPro" id="IPR029063">
    <property type="entry name" value="SAM-dependent_MTases_sf"/>
</dbReference>
<keyword evidence="7" id="KW-1185">Reference proteome</keyword>
<evidence type="ECO:0000256" key="3">
    <source>
        <dbReference type="ARBA" id="ARBA00022691"/>
    </source>
</evidence>
<dbReference type="InterPro" id="IPR016461">
    <property type="entry name" value="COMT-like"/>
</dbReference>
<feature type="region of interest" description="Disordered" evidence="4">
    <location>
        <begin position="1"/>
        <end position="31"/>
    </location>
</feature>
<dbReference type="PANTHER" id="PTHR43712">
    <property type="entry name" value="PUTATIVE (AFU_ORTHOLOGUE AFUA_4G14580)-RELATED"/>
    <property type="match status" value="1"/>
</dbReference>
<keyword evidence="2 6" id="KW-0808">Transferase</keyword>
<keyword evidence="1 6" id="KW-0489">Methyltransferase</keyword>
<dbReference type="OrthoDB" id="3804952at2"/>
<dbReference type="RefSeq" id="WP_067303647.1">
    <property type="nucleotide sequence ID" value="NZ_LRMV01000017.1"/>
</dbReference>
<evidence type="ECO:0000256" key="4">
    <source>
        <dbReference type="SAM" id="MobiDB-lite"/>
    </source>
</evidence>
<protein>
    <submittedName>
        <fullName evidence="6">Hydroxyneurosporene-O-methyltransferase</fullName>
    </submittedName>
</protein>
<dbReference type="InterPro" id="IPR036388">
    <property type="entry name" value="WH-like_DNA-bd_sf"/>
</dbReference>
<evidence type="ECO:0000256" key="1">
    <source>
        <dbReference type="ARBA" id="ARBA00022603"/>
    </source>
</evidence>
<evidence type="ECO:0000256" key="2">
    <source>
        <dbReference type="ARBA" id="ARBA00022679"/>
    </source>
</evidence>
<dbReference type="Pfam" id="PF00891">
    <property type="entry name" value="Methyltransf_2"/>
    <property type="match status" value="1"/>
</dbReference>
<dbReference type="Gene3D" id="1.10.287.1350">
    <property type="match status" value="1"/>
</dbReference>
<evidence type="ECO:0000259" key="5">
    <source>
        <dbReference type="Pfam" id="PF00891"/>
    </source>
</evidence>
<dbReference type="InterPro" id="IPR036390">
    <property type="entry name" value="WH_DNA-bd_sf"/>
</dbReference>
<dbReference type="SUPFAM" id="SSF53335">
    <property type="entry name" value="S-adenosyl-L-methionine-dependent methyltransferases"/>
    <property type="match status" value="1"/>
</dbReference>
<gene>
    <name evidence="6" type="ORF">GA0070623_1413</name>
</gene>
<dbReference type="PANTHER" id="PTHR43712:SF2">
    <property type="entry name" value="O-METHYLTRANSFERASE CICE"/>
    <property type="match status" value="1"/>
</dbReference>